<protein>
    <submittedName>
        <fullName evidence="1">Uncharacterized protein</fullName>
    </submittedName>
</protein>
<accession>A0A0N1JNT5</accession>
<organism evidence="1 2">
    <name type="scientific">Pseudomonas syringae pv. cilantro</name>
    <dbReference type="NCBI Taxonomy" id="81035"/>
    <lineage>
        <taxon>Bacteria</taxon>
        <taxon>Pseudomonadati</taxon>
        <taxon>Pseudomonadota</taxon>
        <taxon>Gammaproteobacteria</taxon>
        <taxon>Pseudomonadales</taxon>
        <taxon>Pseudomonadaceae</taxon>
        <taxon>Pseudomonas</taxon>
        <taxon>Pseudomonas syringae</taxon>
    </lineage>
</organism>
<comment type="caution">
    <text evidence="1">The sequence shown here is derived from an EMBL/GenBank/DDBJ whole genome shotgun (WGS) entry which is preliminary data.</text>
</comment>
<evidence type="ECO:0000313" key="1">
    <source>
        <dbReference type="EMBL" id="KPC28611.1"/>
    </source>
</evidence>
<reference evidence="1 2" key="1">
    <citation type="submission" date="2015-07" db="EMBL/GenBank/DDBJ databases">
        <authorList>
            <person name="Noorani M."/>
        </authorList>
    </citation>
    <scope>NUCLEOTIDE SEQUENCE [LARGE SCALE GENOMIC DNA]</scope>
    <source>
        <strain evidence="1 2">0788_9</strain>
    </source>
</reference>
<reference evidence="1 2" key="2">
    <citation type="submission" date="2015-10" db="EMBL/GenBank/DDBJ databases">
        <title>Comparative genomics and high-throughput reverse genetic screens identify a new phytobacterial MAMP and an Arabidopsis receptor required for immune elicitation.</title>
        <authorList>
            <person name="Mott G.A."/>
            <person name="Thakur S."/>
            <person name="Wang P.W."/>
            <person name="Desveaux D."/>
            <person name="Guttman D.S."/>
        </authorList>
    </citation>
    <scope>NUCLEOTIDE SEQUENCE [LARGE SCALE GENOMIC DNA]</scope>
    <source>
        <strain evidence="1 2">0788_9</strain>
    </source>
</reference>
<dbReference type="Proteomes" id="UP000037891">
    <property type="component" value="Unassembled WGS sequence"/>
</dbReference>
<dbReference type="PATRIC" id="fig|81035.3.peg.4770"/>
<dbReference type="AlphaFoldDB" id="A0A0N1JNT5"/>
<evidence type="ECO:0000313" key="2">
    <source>
        <dbReference type="Proteomes" id="UP000037891"/>
    </source>
</evidence>
<gene>
    <name evidence="1" type="ORF">ABJ99_4466</name>
</gene>
<dbReference type="EMBL" id="LGLN01000064">
    <property type="protein sequence ID" value="KPC28611.1"/>
    <property type="molecule type" value="Genomic_DNA"/>
</dbReference>
<proteinExistence type="predicted"/>
<name>A0A0N1JNT5_PSESX</name>
<sequence>MMATFMTIPAATKKVKHYALECRLTFTFTRSHLCVMAEALE</sequence>